<protein>
    <submittedName>
        <fullName evidence="2">FkbM family methyltransferase</fullName>
    </submittedName>
</protein>
<keyword evidence="2" id="KW-0808">Transferase</keyword>
<evidence type="ECO:0000259" key="1">
    <source>
        <dbReference type="Pfam" id="PF05050"/>
    </source>
</evidence>
<dbReference type="PANTHER" id="PTHR34203:SF13">
    <property type="entry name" value="EXPRESSED PROTEIN"/>
    <property type="match status" value="1"/>
</dbReference>
<dbReference type="InterPro" id="IPR029063">
    <property type="entry name" value="SAM-dependent_MTases_sf"/>
</dbReference>
<feature type="domain" description="Methyltransferase FkbM" evidence="1">
    <location>
        <begin position="133"/>
        <end position="270"/>
    </location>
</feature>
<evidence type="ECO:0000313" key="3">
    <source>
        <dbReference type="Proteomes" id="UP000503336"/>
    </source>
</evidence>
<dbReference type="NCBIfam" id="TIGR01444">
    <property type="entry name" value="fkbM_fam"/>
    <property type="match status" value="1"/>
</dbReference>
<dbReference type="GO" id="GO:0008168">
    <property type="term" value="F:methyltransferase activity"/>
    <property type="evidence" value="ECO:0007669"/>
    <property type="project" value="UniProtKB-KW"/>
</dbReference>
<sequence>MTRIVSRITDFFSHRSSDASPKEEPSEIALKGRPPPAVAVDNLSALLARPRLAPDWRPLAVSVHDRRYREMRRAHHYFGEVVAEVTGAPPVRMLCHDDDIVAYVYFFFGQDSYEPLSLRLFAGFAEDGGAVLDIGAYTGLFGLVAAATNPAATVTGFEPFSHVAARARLNIALNGLSNLKLEGKAISDRSGSAALTLYGGSSATTGASLAKKARSDIGVLEVEVTQVDDVASDLPAPVRLMKIDTEGDEPAAMKGAAETLASAGPVVLSEVLSDDAVRAQCAQMFAHGYRAWFISERARRLIPVDENFSLDGRGYGNLIFLRGAEDAARAEALTAEFRELDFVAPAAGR</sequence>
<dbReference type="CDD" id="cd02440">
    <property type="entry name" value="AdoMet_MTases"/>
    <property type="match status" value="1"/>
</dbReference>
<dbReference type="SUPFAM" id="SSF53335">
    <property type="entry name" value="S-adenosyl-L-methionine-dependent methyltransferases"/>
    <property type="match status" value="1"/>
</dbReference>
<dbReference type="Gene3D" id="3.40.50.150">
    <property type="entry name" value="Vaccinia Virus protein VP39"/>
    <property type="match status" value="1"/>
</dbReference>
<dbReference type="KEGG" id="hdh:G5B40_00375"/>
<dbReference type="Proteomes" id="UP000503336">
    <property type="component" value="Chromosome"/>
</dbReference>
<dbReference type="AlphaFoldDB" id="A0A7L5BTW6"/>
<dbReference type="GO" id="GO:0032259">
    <property type="term" value="P:methylation"/>
    <property type="evidence" value="ECO:0007669"/>
    <property type="project" value="UniProtKB-KW"/>
</dbReference>
<dbReference type="EMBL" id="CP049056">
    <property type="protein sequence ID" value="QIE54028.1"/>
    <property type="molecule type" value="Genomic_DNA"/>
</dbReference>
<reference evidence="2 3" key="1">
    <citation type="submission" date="2020-02" db="EMBL/GenBank/DDBJ databases">
        <title>complete genome sequence of Rhodobacteraceae bacterium.</title>
        <authorList>
            <person name="Park J."/>
            <person name="Kim Y.-S."/>
            <person name="Kim K.-H."/>
        </authorList>
    </citation>
    <scope>NUCLEOTIDE SEQUENCE [LARGE SCALE GENOMIC DNA]</scope>
    <source>
        <strain evidence="2 3">RR4-56</strain>
    </source>
</reference>
<dbReference type="PANTHER" id="PTHR34203">
    <property type="entry name" value="METHYLTRANSFERASE, FKBM FAMILY PROTEIN"/>
    <property type="match status" value="1"/>
</dbReference>
<organism evidence="2 3">
    <name type="scientific">Pikeienuella piscinae</name>
    <dbReference type="NCBI Taxonomy" id="2748098"/>
    <lineage>
        <taxon>Bacteria</taxon>
        <taxon>Pseudomonadati</taxon>
        <taxon>Pseudomonadota</taxon>
        <taxon>Alphaproteobacteria</taxon>
        <taxon>Rhodobacterales</taxon>
        <taxon>Paracoccaceae</taxon>
        <taxon>Pikeienuella</taxon>
    </lineage>
</organism>
<proteinExistence type="predicted"/>
<keyword evidence="3" id="KW-1185">Reference proteome</keyword>
<evidence type="ECO:0000313" key="2">
    <source>
        <dbReference type="EMBL" id="QIE54028.1"/>
    </source>
</evidence>
<dbReference type="InterPro" id="IPR006342">
    <property type="entry name" value="FkbM_mtfrase"/>
</dbReference>
<keyword evidence="2" id="KW-0489">Methyltransferase</keyword>
<accession>A0A7L5BTW6</accession>
<name>A0A7L5BTW6_9RHOB</name>
<dbReference type="Pfam" id="PF05050">
    <property type="entry name" value="Methyltransf_21"/>
    <property type="match status" value="1"/>
</dbReference>
<dbReference type="RefSeq" id="WP_165093644.1">
    <property type="nucleotide sequence ID" value="NZ_CP049056.1"/>
</dbReference>
<dbReference type="InterPro" id="IPR052514">
    <property type="entry name" value="SAM-dependent_MTase"/>
</dbReference>
<gene>
    <name evidence="2" type="ORF">G5B40_00375</name>
</gene>